<sequence length="386" mass="42303">MAATAAHAEGAAAPGQATVVLQHQHHHGQARRHHGIWSVGGDEIATALHARRPEAKGARRADGAAQIAASTADARKRLFEELLWEHRDLSEAHSKCQAIPEASIETLKTQLAALQTEKDQLTTAHREVKDQAVQAGLRHARELKDAQAAAEAKLAESLEEYTQNTAVLRVELEEERLFPDSQVHAQKKVADRRVAQQFKNLTAPWDPYDHLVALSARVQHMRAVDRHLADLPDVAIQLCKVLWPGEEMPANLTLASERLKGAGRRIREWQCSAARAGADAALRIACSWYEDLDLDALHSLREDAPTDKDPVLTAKRKDRAYRIAEYTPVRTFIPPPPDVQDFLSDEEEGEDEEDEDAGEDDALPEAGDAPPEAPDAGAAPPEAPAA</sequence>
<keyword evidence="4" id="KW-1185">Reference proteome</keyword>
<dbReference type="AlphaFoldDB" id="A0AAD8SS09"/>
<evidence type="ECO:0000313" key="3">
    <source>
        <dbReference type="EMBL" id="KAK1662625.1"/>
    </source>
</evidence>
<name>A0AAD8SS09_LOLMU</name>
<organism evidence="3 4">
    <name type="scientific">Lolium multiflorum</name>
    <name type="common">Italian ryegrass</name>
    <name type="synonym">Lolium perenne subsp. multiflorum</name>
    <dbReference type="NCBI Taxonomy" id="4521"/>
    <lineage>
        <taxon>Eukaryota</taxon>
        <taxon>Viridiplantae</taxon>
        <taxon>Streptophyta</taxon>
        <taxon>Embryophyta</taxon>
        <taxon>Tracheophyta</taxon>
        <taxon>Spermatophyta</taxon>
        <taxon>Magnoliopsida</taxon>
        <taxon>Liliopsida</taxon>
        <taxon>Poales</taxon>
        <taxon>Poaceae</taxon>
        <taxon>BOP clade</taxon>
        <taxon>Pooideae</taxon>
        <taxon>Poodae</taxon>
        <taxon>Poeae</taxon>
        <taxon>Poeae Chloroplast Group 2 (Poeae type)</taxon>
        <taxon>Loliodinae</taxon>
        <taxon>Loliinae</taxon>
        <taxon>Lolium</taxon>
    </lineage>
</organism>
<keyword evidence="1" id="KW-0175">Coiled coil</keyword>
<feature type="region of interest" description="Disordered" evidence="2">
    <location>
        <begin position="330"/>
        <end position="386"/>
    </location>
</feature>
<dbReference type="Proteomes" id="UP001231189">
    <property type="component" value="Unassembled WGS sequence"/>
</dbReference>
<evidence type="ECO:0000256" key="2">
    <source>
        <dbReference type="SAM" id="MobiDB-lite"/>
    </source>
</evidence>
<gene>
    <name evidence="3" type="ORF">QYE76_050784</name>
</gene>
<proteinExistence type="predicted"/>
<reference evidence="3" key="1">
    <citation type="submission" date="2023-07" db="EMBL/GenBank/DDBJ databases">
        <title>A chromosome-level genome assembly of Lolium multiflorum.</title>
        <authorList>
            <person name="Chen Y."/>
            <person name="Copetti D."/>
            <person name="Kolliker R."/>
            <person name="Studer B."/>
        </authorList>
    </citation>
    <scope>NUCLEOTIDE SEQUENCE</scope>
    <source>
        <strain evidence="3">02402/16</strain>
        <tissue evidence="3">Leaf</tissue>
    </source>
</reference>
<comment type="caution">
    <text evidence="3">The sequence shown here is derived from an EMBL/GenBank/DDBJ whole genome shotgun (WGS) entry which is preliminary data.</text>
</comment>
<feature type="coiled-coil region" evidence="1">
    <location>
        <begin position="104"/>
        <end position="160"/>
    </location>
</feature>
<dbReference type="EMBL" id="JAUUTY010000003">
    <property type="protein sequence ID" value="KAK1662625.1"/>
    <property type="molecule type" value="Genomic_DNA"/>
</dbReference>
<accession>A0AAD8SS09</accession>
<protein>
    <submittedName>
        <fullName evidence="3">Uncharacterized protein</fullName>
    </submittedName>
</protein>
<feature type="compositionally biased region" description="Low complexity" evidence="2">
    <location>
        <begin position="364"/>
        <end position="380"/>
    </location>
</feature>
<evidence type="ECO:0000256" key="1">
    <source>
        <dbReference type="SAM" id="Coils"/>
    </source>
</evidence>
<evidence type="ECO:0000313" key="4">
    <source>
        <dbReference type="Proteomes" id="UP001231189"/>
    </source>
</evidence>
<feature type="compositionally biased region" description="Acidic residues" evidence="2">
    <location>
        <begin position="343"/>
        <end position="363"/>
    </location>
</feature>